<keyword evidence="1" id="KW-0472">Membrane</keyword>
<name>A0A0F7LA08_9VIRU</name>
<proteinExistence type="predicted"/>
<reference evidence="2" key="2">
    <citation type="submission" date="2015-03" db="EMBL/GenBank/DDBJ databases">
        <authorList>
            <person name="Chow C.-E.T."/>
            <person name="Winget D.M."/>
            <person name="White R.A.III."/>
            <person name="Hallam S.J."/>
            <person name="Suttle C.A."/>
        </authorList>
    </citation>
    <scope>NUCLEOTIDE SEQUENCE</scope>
    <source>
        <strain evidence="2">Oxic3_3</strain>
    </source>
</reference>
<keyword evidence="1" id="KW-1133">Transmembrane helix</keyword>
<evidence type="ECO:0000313" key="2">
    <source>
        <dbReference type="EMBL" id="AKH48760.1"/>
    </source>
</evidence>
<organism evidence="2">
    <name type="scientific">uncultured marine virus</name>
    <dbReference type="NCBI Taxonomy" id="186617"/>
    <lineage>
        <taxon>Viruses</taxon>
        <taxon>environmental samples</taxon>
    </lineage>
</organism>
<accession>A0A0F7LA08</accession>
<protein>
    <submittedName>
        <fullName evidence="2">Uncharacterized protein</fullName>
    </submittedName>
</protein>
<reference evidence="2" key="1">
    <citation type="journal article" date="2015" name="Front. Microbiol.">
        <title>Combining genomic sequencing methods to explore viral diversity and reveal potential virus-host interactions.</title>
        <authorList>
            <person name="Chow C.E."/>
            <person name="Winget D.M."/>
            <person name="White R.A.III."/>
            <person name="Hallam S.J."/>
            <person name="Suttle C.A."/>
        </authorList>
    </citation>
    <scope>NUCLEOTIDE SEQUENCE</scope>
    <source>
        <strain evidence="2">Oxic3_3</strain>
    </source>
</reference>
<keyword evidence="1" id="KW-0812">Transmembrane</keyword>
<evidence type="ECO:0000256" key="1">
    <source>
        <dbReference type="SAM" id="Phobius"/>
    </source>
</evidence>
<feature type="transmembrane region" description="Helical" evidence="1">
    <location>
        <begin position="37"/>
        <end position="55"/>
    </location>
</feature>
<sequence length="61" mass="6701">MIHAMPVLTSSSLYSLSDACSFHSCMASHTTSKDSLILKFVGLLFIILLLVDCLIHPSMME</sequence>
<dbReference type="EMBL" id="KR029609">
    <property type="protein sequence ID" value="AKH48760.1"/>
    <property type="molecule type" value="Genomic_DNA"/>
</dbReference>